<accession>A0AAV2IL55</accession>
<feature type="compositionally biased region" description="Polar residues" evidence="1">
    <location>
        <begin position="934"/>
        <end position="953"/>
    </location>
</feature>
<comment type="caution">
    <text evidence="2">The sequence shown here is derived from an EMBL/GenBank/DDBJ whole genome shotgun (WGS) entry which is preliminary data.</text>
</comment>
<feature type="compositionally biased region" description="Basic and acidic residues" evidence="1">
    <location>
        <begin position="539"/>
        <end position="551"/>
    </location>
</feature>
<feature type="region of interest" description="Disordered" evidence="1">
    <location>
        <begin position="443"/>
        <end position="490"/>
    </location>
</feature>
<feature type="compositionally biased region" description="Low complexity" evidence="1">
    <location>
        <begin position="315"/>
        <end position="328"/>
    </location>
</feature>
<organism evidence="2 3">
    <name type="scientific">Lymnaea stagnalis</name>
    <name type="common">Great pond snail</name>
    <name type="synonym">Helix stagnalis</name>
    <dbReference type="NCBI Taxonomy" id="6523"/>
    <lineage>
        <taxon>Eukaryota</taxon>
        <taxon>Metazoa</taxon>
        <taxon>Spiralia</taxon>
        <taxon>Lophotrochozoa</taxon>
        <taxon>Mollusca</taxon>
        <taxon>Gastropoda</taxon>
        <taxon>Heterobranchia</taxon>
        <taxon>Euthyneura</taxon>
        <taxon>Panpulmonata</taxon>
        <taxon>Hygrophila</taxon>
        <taxon>Lymnaeoidea</taxon>
        <taxon>Lymnaeidae</taxon>
        <taxon>Lymnaea</taxon>
    </lineage>
</organism>
<feature type="compositionally biased region" description="Polar residues" evidence="1">
    <location>
        <begin position="329"/>
        <end position="370"/>
    </location>
</feature>
<feature type="region of interest" description="Disordered" evidence="1">
    <location>
        <begin position="918"/>
        <end position="1005"/>
    </location>
</feature>
<evidence type="ECO:0000313" key="2">
    <source>
        <dbReference type="EMBL" id="CAL1547859.1"/>
    </source>
</evidence>
<feature type="compositionally biased region" description="Basic and acidic residues" evidence="1">
    <location>
        <begin position="918"/>
        <end position="933"/>
    </location>
</feature>
<feature type="region of interest" description="Disordered" evidence="1">
    <location>
        <begin position="634"/>
        <end position="783"/>
    </location>
</feature>
<feature type="region of interest" description="Disordered" evidence="1">
    <location>
        <begin position="121"/>
        <end position="370"/>
    </location>
</feature>
<name>A0AAV2IL55_LYMST</name>
<feature type="compositionally biased region" description="Polar residues" evidence="1">
    <location>
        <begin position="686"/>
        <end position="715"/>
    </location>
</feature>
<feature type="region of interest" description="Disordered" evidence="1">
    <location>
        <begin position="1127"/>
        <end position="1157"/>
    </location>
</feature>
<gene>
    <name evidence="2" type="ORF">GSLYS_00021176001</name>
</gene>
<feature type="region of interest" description="Disordered" evidence="1">
    <location>
        <begin position="536"/>
        <end position="560"/>
    </location>
</feature>
<feature type="compositionally biased region" description="Polar residues" evidence="1">
    <location>
        <begin position="74"/>
        <end position="90"/>
    </location>
</feature>
<feature type="compositionally biased region" description="Polar residues" evidence="1">
    <location>
        <begin position="657"/>
        <end position="667"/>
    </location>
</feature>
<keyword evidence="3" id="KW-1185">Reference proteome</keyword>
<dbReference type="Proteomes" id="UP001497497">
    <property type="component" value="Unassembled WGS sequence"/>
</dbReference>
<feature type="compositionally biased region" description="Polar residues" evidence="1">
    <location>
        <begin position="121"/>
        <end position="139"/>
    </location>
</feature>
<feature type="compositionally biased region" description="Polar residues" evidence="1">
    <location>
        <begin position="992"/>
        <end position="1005"/>
    </location>
</feature>
<feature type="compositionally biased region" description="Basic and acidic residues" evidence="1">
    <location>
        <begin position="977"/>
        <end position="990"/>
    </location>
</feature>
<feature type="compositionally biased region" description="Basic and acidic residues" evidence="1">
    <location>
        <begin position="716"/>
        <end position="732"/>
    </location>
</feature>
<feature type="compositionally biased region" description="Basic and acidic residues" evidence="1">
    <location>
        <begin position="467"/>
        <end position="486"/>
    </location>
</feature>
<feature type="compositionally biased region" description="Polar residues" evidence="1">
    <location>
        <begin position="739"/>
        <end position="763"/>
    </location>
</feature>
<feature type="region of interest" description="Disordered" evidence="1">
    <location>
        <begin position="68"/>
        <end position="97"/>
    </location>
</feature>
<evidence type="ECO:0000313" key="3">
    <source>
        <dbReference type="Proteomes" id="UP001497497"/>
    </source>
</evidence>
<feature type="compositionally biased region" description="Polar residues" evidence="1">
    <location>
        <begin position="1135"/>
        <end position="1157"/>
    </location>
</feature>
<dbReference type="AlphaFoldDB" id="A0AAV2IL55"/>
<sequence>MIRAVTVHVTNEYNERELDRKMDLCLGHLDKRSQAVKELQDELSRCEERLGAGQVSEMLDSDHNIGHAAETRDNSAPNQTSRQSSDTSSPPLYKETYRPFERGWGSQLSEQPTTHIANSHHLSYSAKPHQSNSYSPTNTQQSHSYSPNNQQSNSYSPNPQQSHSYSPNPQRSHSYSPNPQQSHSYSPNNQQSNSYSPNPQQSHSYSPNPQQSHSYSPNNQQLNSYSPNPQQSNYYSPNPQQSNSYSPNPQQSNSYSPNPQQSNSYSPNPQQSNSYSPNPQQSNSYSPNNQQLNSYSPNPQQSNSNSAQTARRQVSKSYSRPPDSYSPSHEQTSSYSPKFQKTNYSSQLPTKVHSKNSASDTRTSVQKKSVTFSQAIEDSEFTEDLDILGDHDQRKENSVNSSNAMLRGSVGFKDDSGSHIYANIGPIFSERLTDPASLNRVTFSRDSRSERRNDEGKTLGGFKHRSRSAERSTVHSVDRPRAEMNRSENGGFNLTNHRVYNSLVVNHYGLELSDQRDFRRNNPQAQVSVPNCYRASQESYERTRNLKRADEGQTYSGGRLETPPLHSIHNSEGAQNAFQRFHAPTDESQIPSRDEHLFQFDKLDTRSITNKVSRSDNGPVHGAVPGMQLSSWREMRDTSGPAHNSGHLFDQGISDPRLNNDSGSPRFSMNEVAGRGLSRRGRAENSAENLLNSVQGYKQQTDMTKGIDSTGSTRSTEAHVLHRPTLSERGRLDVPGGTPYSNKQEVISTKQQTDIHNGQQTSEALAGRQKNEQTRASTAVTDTRAPHEIHRTNTHNRPSSVPNHGEHVGVHQDSSHVQFVHNALPSTANGVHGIPLFYGSDGPRAKAESKSFRNYDTAHSTAQNASHGESTHEGIFSFSSGGEQLSPIASPNKDINGGISNGGRGALYHIVSNKMNRIKNEQNSAREKTDRSESSSSEPPTWVTNGESMSTNVTEKRTTGGAKVSNGMSAISGPVPIRDKPSETFTHKSEPSAVNGSTSFTHHNHVTKNYGNHNVSGAVTQDWESISPKGSNPYFLAKTGHKTPGQIFEDHYQHPANSEYQPQTPVNGHLKTVQHCTLPDAKQVMTVNLNDIPIMYNKQSGKSSRDAKFIAGVAHRPLMTNGQGVVRTKLEDTNDSNSDTGLSSMHSDETANMETLV</sequence>
<feature type="compositionally biased region" description="Low complexity" evidence="1">
    <location>
        <begin position="140"/>
        <end position="306"/>
    </location>
</feature>
<proteinExistence type="predicted"/>
<protein>
    <submittedName>
        <fullName evidence="2">Uncharacterized protein</fullName>
    </submittedName>
</protein>
<dbReference type="EMBL" id="CAXITT010001084">
    <property type="protein sequence ID" value="CAL1547859.1"/>
    <property type="molecule type" value="Genomic_DNA"/>
</dbReference>
<feature type="compositionally biased region" description="Basic and acidic residues" evidence="1">
    <location>
        <begin position="443"/>
        <end position="457"/>
    </location>
</feature>
<evidence type="ECO:0000256" key="1">
    <source>
        <dbReference type="SAM" id="MobiDB-lite"/>
    </source>
</evidence>
<reference evidence="2 3" key="1">
    <citation type="submission" date="2024-04" db="EMBL/GenBank/DDBJ databases">
        <authorList>
            <consortium name="Genoscope - CEA"/>
            <person name="William W."/>
        </authorList>
    </citation>
    <scope>NUCLEOTIDE SEQUENCE [LARGE SCALE GENOMIC DNA]</scope>
</reference>